<comment type="caution">
    <text evidence="1">The sequence shown here is derived from an EMBL/GenBank/DDBJ whole genome shotgun (WGS) entry which is preliminary data.</text>
</comment>
<proteinExistence type="predicted"/>
<name>A0A177ANJ0_9BILA</name>
<evidence type="ECO:0000313" key="1">
    <source>
        <dbReference type="EMBL" id="OAF63598.1"/>
    </source>
</evidence>
<reference evidence="1 2" key="1">
    <citation type="submission" date="2016-04" db="EMBL/GenBank/DDBJ databases">
        <title>The genome of Intoshia linei affirms orthonectids as highly simplified spiralians.</title>
        <authorList>
            <person name="Mikhailov K.V."/>
            <person name="Slusarev G.S."/>
            <person name="Nikitin M.A."/>
            <person name="Logacheva M.D."/>
            <person name="Penin A."/>
            <person name="Aleoshin V."/>
            <person name="Panchin Y.V."/>
        </authorList>
    </citation>
    <scope>NUCLEOTIDE SEQUENCE [LARGE SCALE GENOMIC DNA]</scope>
    <source>
        <strain evidence="1">Intl2013</strain>
        <tissue evidence="1">Whole animal</tissue>
    </source>
</reference>
<gene>
    <name evidence="1" type="ORF">A3Q56_08694</name>
</gene>
<evidence type="ECO:0000313" key="2">
    <source>
        <dbReference type="Proteomes" id="UP000078046"/>
    </source>
</evidence>
<accession>A0A177ANJ0</accession>
<dbReference type="OrthoDB" id="10058156at2759"/>
<feature type="non-terminal residue" evidence="1">
    <location>
        <position position="106"/>
    </location>
</feature>
<organism evidence="1 2">
    <name type="scientific">Intoshia linei</name>
    <dbReference type="NCBI Taxonomy" id="1819745"/>
    <lineage>
        <taxon>Eukaryota</taxon>
        <taxon>Metazoa</taxon>
        <taxon>Spiralia</taxon>
        <taxon>Lophotrochozoa</taxon>
        <taxon>Mesozoa</taxon>
        <taxon>Orthonectida</taxon>
        <taxon>Rhopaluridae</taxon>
        <taxon>Intoshia</taxon>
    </lineage>
</organism>
<dbReference type="Proteomes" id="UP000078046">
    <property type="component" value="Unassembled WGS sequence"/>
</dbReference>
<dbReference type="AlphaFoldDB" id="A0A177ANJ0"/>
<dbReference type="EMBL" id="LWCA01003061">
    <property type="protein sequence ID" value="OAF63598.1"/>
    <property type="molecule type" value="Genomic_DNA"/>
</dbReference>
<protein>
    <submittedName>
        <fullName evidence="1">Uncharacterized protein</fullName>
    </submittedName>
</protein>
<sequence length="106" mass="12734">MSRMPVNSEIERIDNVINNEILEATKRDMLFNNVKRYIRNKWSFKLSDDERRIGLYSRKSYLINVFRYLSYVIPIEYPGSKWEMLGINLVGPMNYLPYDKRYGISL</sequence>
<keyword evidence="2" id="KW-1185">Reference proteome</keyword>